<proteinExistence type="predicted"/>
<dbReference type="EMBL" id="FUZT01000009">
    <property type="protein sequence ID" value="SKC81075.1"/>
    <property type="molecule type" value="Genomic_DNA"/>
</dbReference>
<name>A0A1T5LYY2_9FIRM</name>
<sequence length="555" mass="61956">MLNLMRKIFLMVTILMFIFVNFTYGAVKVCPVPENDRGYMMENVFNNSHVTYSYSNLNIGGSSTGITGGQYNSNSTENMIHKTAVFELNVEKEGMVTLDVTPVNGGYNVSSNINIYFVSSVSGVKKYYNPNVSSILEVGNGNCKRAFYAYPGKYFISVGGTNYSQNSMTTNHRIFLEFSIKAMQEFFQVENNKDTSQSNLYKLNFTDSVVINGNIGMKAIWGSKWYVDKEDGYIFTAPRTGKINVSLYNIDRGGLKIFTKKQNYIDGIKSLSNEWKDYVNLVGSLRDPGNMGLCNLKVNPGESGRAVVDVEAGKKYRFNINNSFPCEYKVVLSYIGGSVIEKEEASLNIEGDYIVNGYNMVQHKEYKGQMSQEASGVKMVGDIHTNGRLVNNYRDGNRIDTVNSFDVKNKTVYGSFTVYGTNYCAYTGLAVENIASGGYVTTHHSWAGSKVVKNGTKIYKTLSFTDDTWKMTISTGNYYGKPKSILIEEKSGSLSEAAKKAINSPQKIIFFFGDNYGGPSNYMIIHDLFIEDNDNKVVSLISDNHNMDTASHDIF</sequence>
<organism evidence="1 2">
    <name type="scientific">Maledivibacter halophilus</name>
    <dbReference type="NCBI Taxonomy" id="36842"/>
    <lineage>
        <taxon>Bacteria</taxon>
        <taxon>Bacillati</taxon>
        <taxon>Bacillota</taxon>
        <taxon>Clostridia</taxon>
        <taxon>Peptostreptococcales</taxon>
        <taxon>Caminicellaceae</taxon>
        <taxon>Maledivibacter</taxon>
    </lineage>
</organism>
<gene>
    <name evidence="1" type="ORF">SAMN02194393_03539</name>
</gene>
<reference evidence="1 2" key="1">
    <citation type="submission" date="2017-02" db="EMBL/GenBank/DDBJ databases">
        <authorList>
            <person name="Peterson S.W."/>
        </authorList>
    </citation>
    <scope>NUCLEOTIDE SEQUENCE [LARGE SCALE GENOMIC DNA]</scope>
    <source>
        <strain evidence="1 2">M1</strain>
    </source>
</reference>
<dbReference type="RefSeq" id="WP_079493354.1">
    <property type="nucleotide sequence ID" value="NZ_FUZT01000009.1"/>
</dbReference>
<keyword evidence="2" id="KW-1185">Reference proteome</keyword>
<protein>
    <submittedName>
        <fullName evidence="1">Uncharacterized protein</fullName>
    </submittedName>
</protein>
<evidence type="ECO:0000313" key="1">
    <source>
        <dbReference type="EMBL" id="SKC81075.1"/>
    </source>
</evidence>
<dbReference type="Proteomes" id="UP000190285">
    <property type="component" value="Unassembled WGS sequence"/>
</dbReference>
<dbReference type="STRING" id="36842.SAMN02194393_03539"/>
<dbReference type="AlphaFoldDB" id="A0A1T5LYY2"/>
<accession>A0A1T5LYY2</accession>
<evidence type="ECO:0000313" key="2">
    <source>
        <dbReference type="Proteomes" id="UP000190285"/>
    </source>
</evidence>